<feature type="modified residue" description="4-aspartylphosphate" evidence="6">
    <location>
        <position position="52"/>
    </location>
</feature>
<dbReference type="InterPro" id="IPR001789">
    <property type="entry name" value="Sig_transdc_resp-reg_receiver"/>
</dbReference>
<protein>
    <submittedName>
        <fullName evidence="10">Response regulator transcription factor</fullName>
    </submittedName>
</protein>
<dbReference type="SUPFAM" id="SSF46894">
    <property type="entry name" value="C-terminal effector domain of the bipartite response regulators"/>
    <property type="match status" value="1"/>
</dbReference>
<name>A0ABS1J898_9BACL</name>
<evidence type="ECO:0000256" key="5">
    <source>
        <dbReference type="ARBA" id="ARBA00023163"/>
    </source>
</evidence>
<dbReference type="RefSeq" id="WP_201633113.1">
    <property type="nucleotide sequence ID" value="NZ_JAEQNB010000002.1"/>
</dbReference>
<dbReference type="PANTHER" id="PTHR48111">
    <property type="entry name" value="REGULATOR OF RPOS"/>
    <property type="match status" value="1"/>
</dbReference>
<evidence type="ECO:0000259" key="9">
    <source>
        <dbReference type="PROSITE" id="PS51755"/>
    </source>
</evidence>
<dbReference type="Pfam" id="PF00072">
    <property type="entry name" value="Response_reg"/>
    <property type="match status" value="1"/>
</dbReference>
<keyword evidence="1 6" id="KW-0597">Phosphoprotein</keyword>
<dbReference type="Proteomes" id="UP000602284">
    <property type="component" value="Unassembled WGS sequence"/>
</dbReference>
<evidence type="ECO:0000313" key="11">
    <source>
        <dbReference type="Proteomes" id="UP000602284"/>
    </source>
</evidence>
<keyword evidence="2" id="KW-0902">Two-component regulatory system</keyword>
<dbReference type="CDD" id="cd00383">
    <property type="entry name" value="trans_reg_C"/>
    <property type="match status" value="1"/>
</dbReference>
<proteinExistence type="predicted"/>
<dbReference type="InterPro" id="IPR039420">
    <property type="entry name" value="WalR-like"/>
</dbReference>
<evidence type="ECO:0000256" key="4">
    <source>
        <dbReference type="ARBA" id="ARBA00023125"/>
    </source>
</evidence>
<keyword evidence="4 7" id="KW-0238">DNA-binding</keyword>
<dbReference type="SUPFAM" id="SSF52172">
    <property type="entry name" value="CheY-like"/>
    <property type="match status" value="1"/>
</dbReference>
<dbReference type="Pfam" id="PF00486">
    <property type="entry name" value="Trans_reg_C"/>
    <property type="match status" value="1"/>
</dbReference>
<feature type="domain" description="Response regulatory" evidence="8">
    <location>
        <begin position="3"/>
        <end position="116"/>
    </location>
</feature>
<sequence length="231" mass="26355">MKTILIVDDEPKIRDVVASYLQKENYRTLESATGREALDLLQSANIDLCILDLMLPDISGVEVCRQIRRTMPLPVLMLTAKAMEEDRIAGLSLGADDYLTKPFSPRELVARVKAILRRSSENDLLADRVEFDEGALVIDTVKYEVFRQTELISLTPNEFKLLLTLARHPQRTFSREELVRKVLGYEFDGDPRTIDQHMKNLRHKLEADPKAPRYLLTVYGIGYKFAGGGFR</sequence>
<comment type="caution">
    <text evidence="10">The sequence shown here is derived from an EMBL/GenBank/DDBJ whole genome shotgun (WGS) entry which is preliminary data.</text>
</comment>
<organism evidence="10 11">
    <name type="scientific">Tumebacillus amylolyticus</name>
    <dbReference type="NCBI Taxonomy" id="2801339"/>
    <lineage>
        <taxon>Bacteria</taxon>
        <taxon>Bacillati</taxon>
        <taxon>Bacillota</taxon>
        <taxon>Bacilli</taxon>
        <taxon>Bacillales</taxon>
        <taxon>Alicyclobacillaceae</taxon>
        <taxon>Tumebacillus</taxon>
    </lineage>
</organism>
<dbReference type="Gene3D" id="3.40.50.2300">
    <property type="match status" value="1"/>
</dbReference>
<dbReference type="Gene3D" id="1.10.10.10">
    <property type="entry name" value="Winged helix-like DNA-binding domain superfamily/Winged helix DNA-binding domain"/>
    <property type="match status" value="1"/>
</dbReference>
<evidence type="ECO:0000256" key="1">
    <source>
        <dbReference type="ARBA" id="ARBA00022553"/>
    </source>
</evidence>
<keyword evidence="5" id="KW-0804">Transcription</keyword>
<dbReference type="InterPro" id="IPR036388">
    <property type="entry name" value="WH-like_DNA-bd_sf"/>
</dbReference>
<reference evidence="10 11" key="1">
    <citation type="submission" date="2021-01" db="EMBL/GenBank/DDBJ databases">
        <title>Tumebacillus sp. strain ITR2 16S ribosomal RNA gene Genome sequencing and assembly.</title>
        <authorList>
            <person name="Kang M."/>
        </authorList>
    </citation>
    <scope>NUCLEOTIDE SEQUENCE [LARGE SCALE GENOMIC DNA]</scope>
    <source>
        <strain evidence="10 11">ITR2</strain>
    </source>
</reference>
<evidence type="ECO:0000259" key="8">
    <source>
        <dbReference type="PROSITE" id="PS50110"/>
    </source>
</evidence>
<dbReference type="CDD" id="cd17574">
    <property type="entry name" value="REC_OmpR"/>
    <property type="match status" value="1"/>
</dbReference>
<evidence type="ECO:0000256" key="2">
    <source>
        <dbReference type="ARBA" id="ARBA00023012"/>
    </source>
</evidence>
<keyword evidence="11" id="KW-1185">Reference proteome</keyword>
<dbReference type="PANTHER" id="PTHR48111:SF1">
    <property type="entry name" value="TWO-COMPONENT RESPONSE REGULATOR ORR33"/>
    <property type="match status" value="1"/>
</dbReference>
<evidence type="ECO:0000313" key="10">
    <source>
        <dbReference type="EMBL" id="MBL0386500.1"/>
    </source>
</evidence>
<feature type="domain" description="OmpR/PhoB-type" evidence="9">
    <location>
        <begin position="126"/>
        <end position="227"/>
    </location>
</feature>
<keyword evidence="3" id="KW-0805">Transcription regulation</keyword>
<dbReference type="Gene3D" id="6.10.250.690">
    <property type="match status" value="1"/>
</dbReference>
<dbReference type="SMART" id="SM00862">
    <property type="entry name" value="Trans_reg_C"/>
    <property type="match status" value="1"/>
</dbReference>
<dbReference type="InterPro" id="IPR001867">
    <property type="entry name" value="OmpR/PhoB-type_DNA-bd"/>
</dbReference>
<dbReference type="PROSITE" id="PS50110">
    <property type="entry name" value="RESPONSE_REGULATORY"/>
    <property type="match status" value="1"/>
</dbReference>
<dbReference type="InterPro" id="IPR011006">
    <property type="entry name" value="CheY-like_superfamily"/>
</dbReference>
<dbReference type="SMART" id="SM00448">
    <property type="entry name" value="REC"/>
    <property type="match status" value="1"/>
</dbReference>
<dbReference type="EMBL" id="JAEQNB010000002">
    <property type="protein sequence ID" value="MBL0386500.1"/>
    <property type="molecule type" value="Genomic_DNA"/>
</dbReference>
<accession>A0ABS1J898</accession>
<dbReference type="PROSITE" id="PS51755">
    <property type="entry name" value="OMPR_PHOB"/>
    <property type="match status" value="1"/>
</dbReference>
<dbReference type="InterPro" id="IPR016032">
    <property type="entry name" value="Sig_transdc_resp-reg_C-effctor"/>
</dbReference>
<evidence type="ECO:0000256" key="6">
    <source>
        <dbReference type="PROSITE-ProRule" id="PRU00169"/>
    </source>
</evidence>
<evidence type="ECO:0000256" key="7">
    <source>
        <dbReference type="PROSITE-ProRule" id="PRU01091"/>
    </source>
</evidence>
<evidence type="ECO:0000256" key="3">
    <source>
        <dbReference type="ARBA" id="ARBA00023015"/>
    </source>
</evidence>
<feature type="DNA-binding region" description="OmpR/PhoB-type" evidence="7">
    <location>
        <begin position="126"/>
        <end position="227"/>
    </location>
</feature>
<gene>
    <name evidence="10" type="ORF">JJB07_07550</name>
</gene>